<dbReference type="PIRSF" id="PIRSF001259">
    <property type="entry name" value="RibA"/>
    <property type="match status" value="1"/>
</dbReference>
<dbReference type="InterPro" id="IPR036144">
    <property type="entry name" value="RibA-like_sf"/>
</dbReference>
<keyword evidence="13 17" id="KW-0464">Manganese</keyword>
<accession>A0ABV6YSW9</accession>
<dbReference type="Pfam" id="PF00926">
    <property type="entry name" value="DHBP_synthase"/>
    <property type="match status" value="1"/>
</dbReference>
<dbReference type="NCBIfam" id="NF006803">
    <property type="entry name" value="PRK09311.1"/>
    <property type="match status" value="1"/>
</dbReference>
<comment type="catalytic activity">
    <reaction evidence="16 17">
        <text>GTP + 4 H2O = 2,5-diamino-6-hydroxy-4-(5-phosphoribosylamino)-pyrimidine + formate + 2 phosphate + 3 H(+)</text>
        <dbReference type="Rhea" id="RHEA:23704"/>
        <dbReference type="ChEBI" id="CHEBI:15377"/>
        <dbReference type="ChEBI" id="CHEBI:15378"/>
        <dbReference type="ChEBI" id="CHEBI:15740"/>
        <dbReference type="ChEBI" id="CHEBI:37565"/>
        <dbReference type="ChEBI" id="CHEBI:43474"/>
        <dbReference type="ChEBI" id="CHEBI:58614"/>
        <dbReference type="EC" id="3.5.4.25"/>
    </reaction>
</comment>
<feature type="binding site" evidence="17">
    <location>
        <begin position="252"/>
        <end position="256"/>
    </location>
    <ligand>
        <name>GTP</name>
        <dbReference type="ChEBI" id="CHEBI:37565"/>
    </ligand>
</feature>
<dbReference type="InterPro" id="IPR017945">
    <property type="entry name" value="DHBP_synth_RibB-like_a/b_dom"/>
</dbReference>
<evidence type="ECO:0000256" key="16">
    <source>
        <dbReference type="ARBA" id="ARBA00049295"/>
    </source>
</evidence>
<keyword evidence="11 17" id="KW-0460">Magnesium</keyword>
<proteinExistence type="inferred from homology"/>
<dbReference type="InterPro" id="IPR000926">
    <property type="entry name" value="RibA"/>
</dbReference>
<feature type="site" description="Essential for DHBP synthase activity" evidence="17">
    <location>
        <position position="126"/>
    </location>
</feature>
<feature type="site" description="Essential for DHBP synthase activity" evidence="17">
    <location>
        <position position="164"/>
    </location>
</feature>
<dbReference type="Gene3D" id="3.40.50.10990">
    <property type="entry name" value="GTP cyclohydrolase II"/>
    <property type="match status" value="1"/>
</dbReference>
<dbReference type="Pfam" id="PF00925">
    <property type="entry name" value="GTP_cyclohydro2"/>
    <property type="match status" value="1"/>
</dbReference>
<comment type="similarity">
    <text evidence="5 17">In the N-terminal section; belongs to the DHBP synthase family.</text>
</comment>
<evidence type="ECO:0000256" key="8">
    <source>
        <dbReference type="ARBA" id="ARBA00022741"/>
    </source>
</evidence>
<dbReference type="Gene3D" id="3.90.870.10">
    <property type="entry name" value="DHBP synthase"/>
    <property type="match status" value="1"/>
</dbReference>
<evidence type="ECO:0000256" key="2">
    <source>
        <dbReference type="ARBA" id="ARBA00002284"/>
    </source>
</evidence>
<evidence type="ECO:0000313" key="19">
    <source>
        <dbReference type="EMBL" id="MFC1849211.1"/>
    </source>
</evidence>
<comment type="function">
    <text evidence="17">Catalyzes the conversion of GTP to 2,5-diamino-6-ribosylamino-4(3H)-pyrimidinone 5'-phosphate (DARP), formate and pyrophosphate.</text>
</comment>
<evidence type="ECO:0000256" key="4">
    <source>
        <dbReference type="ARBA" id="ARBA00004904"/>
    </source>
</evidence>
<feature type="binding site" evidence="17">
    <location>
        <begin position="27"/>
        <end position="28"/>
    </location>
    <ligand>
        <name>D-ribulose 5-phosphate</name>
        <dbReference type="ChEBI" id="CHEBI:58121"/>
    </ligand>
</feature>
<evidence type="ECO:0000256" key="3">
    <source>
        <dbReference type="ARBA" id="ARBA00004853"/>
    </source>
</evidence>
<evidence type="ECO:0000256" key="1">
    <source>
        <dbReference type="ARBA" id="ARBA00000141"/>
    </source>
</evidence>
<keyword evidence="7 17" id="KW-0479">Metal-binding</keyword>
<dbReference type="GO" id="GO:0008686">
    <property type="term" value="F:3,4-dihydroxy-2-butanone-4-phosphate synthase activity"/>
    <property type="evidence" value="ECO:0007669"/>
    <property type="project" value="UniProtKB-EC"/>
</dbReference>
<keyword evidence="12 17" id="KW-0342">GTP-binding</keyword>
<evidence type="ECO:0000256" key="17">
    <source>
        <dbReference type="HAMAP-Rule" id="MF_01283"/>
    </source>
</evidence>
<feature type="binding site" evidence="17">
    <location>
        <position position="164"/>
    </location>
    <ligand>
        <name>D-ribulose 5-phosphate</name>
        <dbReference type="ChEBI" id="CHEBI:58121"/>
    </ligand>
</feature>
<keyword evidence="10 17" id="KW-0862">Zinc</keyword>
<dbReference type="Proteomes" id="UP001594351">
    <property type="component" value="Unassembled WGS sequence"/>
</dbReference>
<dbReference type="GO" id="GO:0003935">
    <property type="term" value="F:GTP cyclohydrolase II activity"/>
    <property type="evidence" value="ECO:0007669"/>
    <property type="project" value="UniProtKB-EC"/>
</dbReference>
<dbReference type="NCBIfam" id="TIGR00505">
    <property type="entry name" value="ribA"/>
    <property type="match status" value="1"/>
</dbReference>
<dbReference type="HAMAP" id="MF_00179">
    <property type="entry name" value="RibA"/>
    <property type="match status" value="1"/>
</dbReference>
<feature type="binding site" evidence="17">
    <location>
        <position position="28"/>
    </location>
    <ligand>
        <name>Mg(2+)</name>
        <dbReference type="ChEBI" id="CHEBI:18420"/>
        <label>1</label>
    </ligand>
</feature>
<keyword evidence="9 17" id="KW-0378">Hydrolase</keyword>
<comment type="pathway">
    <text evidence="4 17">Cofactor biosynthesis; riboflavin biosynthesis; 2-hydroxy-3-oxobutyl phosphate from D-ribulose 5-phosphate: step 1/1.</text>
</comment>
<dbReference type="PANTHER" id="PTHR21327:SF18">
    <property type="entry name" value="3,4-DIHYDROXY-2-BUTANONE 4-PHOSPHATE SYNTHASE"/>
    <property type="match status" value="1"/>
</dbReference>
<evidence type="ECO:0000259" key="18">
    <source>
        <dbReference type="Pfam" id="PF00925"/>
    </source>
</evidence>
<dbReference type="InterPro" id="IPR000422">
    <property type="entry name" value="DHBP_synthase_RibB"/>
</dbReference>
<feature type="region of interest" description="DHBP synthase" evidence="17">
    <location>
        <begin position="1"/>
        <end position="201"/>
    </location>
</feature>
<sequence length="400" mass="44271">MTFATIEEAIADIKQGKMVIVLDDEDRENEGDLTLAAEKVTPEKINFMAKYGRGLICMPLTSHRLDELNIPLMVENNTAPFQTAFTVSIEAKKNVTTGISAADRAATVLAAIDPKVGPDDIARPGHMFPLRAKDGGVLQRTGQTEAAIDLARLAGLYPAGVICEIMNEDGTMARNPELTKFSQRHGIKMITIADLIKYRLRHEKLVKRLVETTMPTPYGNFTAYIFQDVLSKDEHLAMVMGTIQPDDDVLVRVHSQCVTGDVFHSLRCDCGQQLHKALEMISKSGKGVCVYMRQEGRGIGLMNKIKAYALQDEGLDTVEANIKLGFAPDQRDYGTGAQILVDLGIRKMKLLTNNPAKYVALEGYGLSVVERLPIEMSPNDINRRYLTTKREKLGHILNKV</sequence>
<organism evidence="19 20">
    <name type="scientific">candidate division CSSED10-310 bacterium</name>
    <dbReference type="NCBI Taxonomy" id="2855610"/>
    <lineage>
        <taxon>Bacteria</taxon>
        <taxon>Bacteria division CSSED10-310</taxon>
    </lineage>
</organism>
<feature type="domain" description="GTP cyclohydrolase II" evidence="18">
    <location>
        <begin position="208"/>
        <end position="373"/>
    </location>
</feature>
<comment type="cofactor">
    <cofactor evidence="17">
        <name>Zn(2+)</name>
        <dbReference type="ChEBI" id="CHEBI:29105"/>
    </cofactor>
    <text evidence="17">Binds 1 zinc ion per subunit.</text>
</comment>
<keyword evidence="15 17" id="KW-0511">Multifunctional enzyme</keyword>
<keyword evidence="6 17" id="KW-0686">Riboflavin biosynthesis</keyword>
<feature type="binding site" evidence="17">
    <location>
        <position position="268"/>
    </location>
    <ligand>
        <name>Zn(2+)</name>
        <dbReference type="ChEBI" id="CHEBI:29105"/>
        <note>catalytic</note>
    </ligand>
</feature>
<feature type="binding site" evidence="17">
    <location>
        <position position="317"/>
    </location>
    <ligand>
        <name>GTP</name>
        <dbReference type="ChEBI" id="CHEBI:37565"/>
    </ligand>
</feature>
<dbReference type="EC" id="3.5.4.25" evidence="17"/>
<feature type="binding site" evidence="17">
    <location>
        <position position="32"/>
    </location>
    <ligand>
        <name>D-ribulose 5-phosphate</name>
        <dbReference type="ChEBI" id="CHEBI:58121"/>
    </ligand>
</feature>
<evidence type="ECO:0000256" key="11">
    <source>
        <dbReference type="ARBA" id="ARBA00022842"/>
    </source>
</evidence>
<keyword evidence="14 17" id="KW-0456">Lyase</keyword>
<comment type="function">
    <text evidence="2 17">Catalyzes the conversion of D-ribulose 5-phosphate to formate and 3,4-dihydroxy-2-butanone 4-phosphate.</text>
</comment>
<feature type="binding site" evidence="17">
    <location>
        <begin position="295"/>
        <end position="297"/>
    </location>
    <ligand>
        <name>GTP</name>
        <dbReference type="ChEBI" id="CHEBI:37565"/>
    </ligand>
</feature>
<comment type="caution">
    <text evidence="17">Lacks conserved residue(s) required for the propagation of feature annotation.</text>
</comment>
<feature type="active site" description="Nucleophile; for GTP cyclohydrolase activity" evidence="17">
    <location>
        <position position="331"/>
    </location>
</feature>
<gene>
    <name evidence="17" type="primary">ribBA</name>
    <name evidence="19" type="ORF">ACFL27_03280</name>
</gene>
<dbReference type="HAMAP" id="MF_01283">
    <property type="entry name" value="RibBA"/>
    <property type="match status" value="1"/>
</dbReference>
<evidence type="ECO:0000256" key="10">
    <source>
        <dbReference type="ARBA" id="ARBA00022833"/>
    </source>
</evidence>
<evidence type="ECO:0000256" key="6">
    <source>
        <dbReference type="ARBA" id="ARBA00022619"/>
    </source>
</evidence>
<feature type="active site" description="Proton acceptor; for GTP cyclohydrolase activity" evidence="17">
    <location>
        <position position="329"/>
    </location>
</feature>
<dbReference type="SUPFAM" id="SSF55821">
    <property type="entry name" value="YrdC/RibB"/>
    <property type="match status" value="1"/>
</dbReference>
<keyword evidence="20" id="KW-1185">Reference proteome</keyword>
<evidence type="ECO:0000256" key="15">
    <source>
        <dbReference type="ARBA" id="ARBA00023268"/>
    </source>
</evidence>
<name>A0ABV6YSW9_UNCC1</name>
<feature type="binding site" evidence="17">
    <location>
        <position position="357"/>
    </location>
    <ligand>
        <name>GTP</name>
        <dbReference type="ChEBI" id="CHEBI:37565"/>
    </ligand>
</feature>
<feature type="binding site" evidence="17">
    <location>
        <position position="28"/>
    </location>
    <ligand>
        <name>Mg(2+)</name>
        <dbReference type="ChEBI" id="CHEBI:18420"/>
        <label>2</label>
    </ligand>
</feature>
<dbReference type="PANTHER" id="PTHR21327">
    <property type="entry name" value="GTP CYCLOHYDROLASE II-RELATED"/>
    <property type="match status" value="1"/>
</dbReference>
<comment type="similarity">
    <text evidence="17">In the C-terminal section; belongs to the GTP cyclohydrolase II family.</text>
</comment>
<comment type="catalytic activity">
    <reaction evidence="1 17">
        <text>D-ribulose 5-phosphate = (2S)-2-hydroxy-3-oxobutyl phosphate + formate + H(+)</text>
        <dbReference type="Rhea" id="RHEA:18457"/>
        <dbReference type="ChEBI" id="CHEBI:15378"/>
        <dbReference type="ChEBI" id="CHEBI:15740"/>
        <dbReference type="ChEBI" id="CHEBI:58121"/>
        <dbReference type="ChEBI" id="CHEBI:58830"/>
        <dbReference type="EC" id="4.1.99.12"/>
    </reaction>
</comment>
<feature type="binding site" evidence="17">
    <location>
        <position position="273"/>
    </location>
    <ligand>
        <name>GTP</name>
        <dbReference type="ChEBI" id="CHEBI:37565"/>
    </ligand>
</feature>
<dbReference type="NCBIfam" id="NF001591">
    <property type="entry name" value="PRK00393.1"/>
    <property type="match status" value="1"/>
</dbReference>
<dbReference type="InterPro" id="IPR032677">
    <property type="entry name" value="GTP_cyclohydro_II"/>
</dbReference>
<feature type="binding site" evidence="17">
    <location>
        <position position="352"/>
    </location>
    <ligand>
        <name>GTP</name>
        <dbReference type="ChEBI" id="CHEBI:37565"/>
    </ligand>
</feature>
<comment type="pathway">
    <text evidence="3 17">Cofactor biosynthesis; riboflavin biosynthesis; 5-amino-6-(D-ribitylamino)uracil from GTP: step 1/4.</text>
</comment>
<dbReference type="EMBL" id="JBHPBY010000026">
    <property type="protein sequence ID" value="MFC1849211.1"/>
    <property type="molecule type" value="Genomic_DNA"/>
</dbReference>
<feature type="binding site" evidence="17">
    <location>
        <position position="257"/>
    </location>
    <ligand>
        <name>Zn(2+)</name>
        <dbReference type="ChEBI" id="CHEBI:29105"/>
        <note>catalytic</note>
    </ligand>
</feature>
<dbReference type="EC" id="4.1.99.12" evidence="17"/>
<dbReference type="SUPFAM" id="SSF142695">
    <property type="entry name" value="RibA-like"/>
    <property type="match status" value="1"/>
</dbReference>
<evidence type="ECO:0000313" key="20">
    <source>
        <dbReference type="Proteomes" id="UP001594351"/>
    </source>
</evidence>
<evidence type="ECO:0000256" key="5">
    <source>
        <dbReference type="ARBA" id="ARBA00005520"/>
    </source>
</evidence>
<comment type="cofactor">
    <cofactor evidence="17">
        <name>Mg(2+)</name>
        <dbReference type="ChEBI" id="CHEBI:18420"/>
    </cofactor>
    <cofactor evidence="17">
        <name>Mn(2+)</name>
        <dbReference type="ChEBI" id="CHEBI:29035"/>
    </cofactor>
    <text evidence="17">Binds 2 divalent metal cations per subunit. Magnesium or manganese.</text>
</comment>
<dbReference type="HAMAP" id="MF_00180">
    <property type="entry name" value="RibB"/>
    <property type="match status" value="1"/>
</dbReference>
<evidence type="ECO:0000256" key="12">
    <source>
        <dbReference type="ARBA" id="ARBA00023134"/>
    </source>
</evidence>
<dbReference type="NCBIfam" id="TIGR00506">
    <property type="entry name" value="ribB"/>
    <property type="match status" value="1"/>
</dbReference>
<evidence type="ECO:0000256" key="14">
    <source>
        <dbReference type="ARBA" id="ARBA00023239"/>
    </source>
</evidence>
<evidence type="ECO:0000256" key="13">
    <source>
        <dbReference type="ARBA" id="ARBA00023211"/>
    </source>
</evidence>
<protein>
    <recommendedName>
        <fullName evidence="17">Riboflavin biosynthesis protein RibBA</fullName>
    </recommendedName>
    <domain>
        <recommendedName>
            <fullName evidence="17">3,4-dihydroxy-2-butanone 4-phosphate synthase</fullName>
            <shortName evidence="17">DHBP synthase</shortName>
            <ecNumber evidence="17">4.1.99.12</ecNumber>
        </recommendedName>
    </domain>
    <domain>
        <recommendedName>
            <fullName evidence="17">GTP cyclohydrolase-2</fullName>
            <ecNumber evidence="17">3.5.4.25</ecNumber>
        </recommendedName>
        <alternativeName>
            <fullName evidence="17">GTP cyclohydrolase II</fullName>
        </alternativeName>
    </domain>
</protein>
<keyword evidence="8 17" id="KW-0547">Nucleotide-binding</keyword>
<evidence type="ECO:0000256" key="9">
    <source>
        <dbReference type="ARBA" id="ARBA00022801"/>
    </source>
</evidence>
<reference evidence="19 20" key="1">
    <citation type="submission" date="2024-09" db="EMBL/GenBank/DDBJ databases">
        <title>Laminarin stimulates single cell rates of sulfate reduction while oxygen inhibits transcriptomic activity in coastal marine sediment.</title>
        <authorList>
            <person name="Lindsay M."/>
            <person name="Orcutt B."/>
            <person name="Emerson D."/>
            <person name="Stepanauskas R."/>
            <person name="D'Angelo T."/>
        </authorList>
    </citation>
    <scope>NUCLEOTIDE SEQUENCE [LARGE SCALE GENOMIC DNA]</scope>
    <source>
        <strain evidence="19">SAG AM-311-K15</strain>
    </source>
</reference>
<comment type="caution">
    <text evidence="19">The sequence shown here is derived from an EMBL/GenBank/DDBJ whole genome shotgun (WGS) entry which is preliminary data.</text>
</comment>
<feature type="binding site" evidence="17">
    <location>
        <position position="270"/>
    </location>
    <ligand>
        <name>Zn(2+)</name>
        <dbReference type="ChEBI" id="CHEBI:29105"/>
        <note>catalytic</note>
    </ligand>
</feature>
<feature type="region of interest" description="GTP cyclohydrolase II" evidence="17">
    <location>
        <begin position="202"/>
        <end position="400"/>
    </location>
</feature>
<dbReference type="CDD" id="cd00641">
    <property type="entry name" value="GTP_cyclohydro2"/>
    <property type="match status" value="1"/>
</dbReference>
<dbReference type="InterPro" id="IPR016299">
    <property type="entry name" value="Riboflavin_synth_RibBA"/>
</dbReference>
<evidence type="ECO:0000256" key="7">
    <source>
        <dbReference type="ARBA" id="ARBA00022723"/>
    </source>
</evidence>